<evidence type="ECO:0000313" key="3">
    <source>
        <dbReference type="EMBL" id="GAV06706.1"/>
    </source>
</evidence>
<sequence>MERRIQLEDISEESGDETTTSGSEDTISDGGTEFEDVDQSSQSVQQSNDLISVPSVLDIPSVPDKSSSDAEGESESSEEYEERGSGDHIEPPVRFSVQLRNRAEEVQRKSLCSLQRSLDMCHEMDAFAKHTLVKLNAGAKTFQLMEDQQAEIEKDLLETTESMERMAKCCGGMCSWWGKRHVVEDARDAPQPVVLPAALATIQPGADVVDEEGNPAVKNIMLIPDDRMELQMEYEMELLEGYVDQLEQMSVDISRKAGSETKIIDDVVTRMDKNIIRVVLAQKKANHAVEKG</sequence>
<reference evidence="3 4" key="1">
    <citation type="journal article" date="2016" name="Nat. Commun.">
        <title>Extremotolerant tardigrade genome and improved radiotolerance of human cultured cells by tardigrade-unique protein.</title>
        <authorList>
            <person name="Hashimoto T."/>
            <person name="Horikawa D.D."/>
            <person name="Saito Y."/>
            <person name="Kuwahara H."/>
            <person name="Kozuka-Hata H."/>
            <person name="Shin-I T."/>
            <person name="Minakuchi Y."/>
            <person name="Ohishi K."/>
            <person name="Motoyama A."/>
            <person name="Aizu T."/>
            <person name="Enomoto A."/>
            <person name="Kondo K."/>
            <person name="Tanaka S."/>
            <person name="Hara Y."/>
            <person name="Koshikawa S."/>
            <person name="Sagara H."/>
            <person name="Miura T."/>
            <person name="Yokobori S."/>
            <person name="Miyagawa K."/>
            <person name="Suzuki Y."/>
            <person name="Kubo T."/>
            <person name="Oyama M."/>
            <person name="Kohara Y."/>
            <person name="Fujiyama A."/>
            <person name="Arakawa K."/>
            <person name="Katayama T."/>
            <person name="Toyoda A."/>
            <person name="Kunieda T."/>
        </authorList>
    </citation>
    <scope>NUCLEOTIDE SEQUENCE [LARGE SCALE GENOMIC DNA]</scope>
    <source>
        <strain evidence="3 4">YOKOZUNA-1</strain>
    </source>
</reference>
<dbReference type="Gene3D" id="1.20.5.110">
    <property type="match status" value="2"/>
</dbReference>
<dbReference type="PROSITE" id="PS50192">
    <property type="entry name" value="T_SNARE"/>
    <property type="match status" value="1"/>
</dbReference>
<dbReference type="SUPFAM" id="SSF58038">
    <property type="entry name" value="SNARE fusion complex"/>
    <property type="match status" value="1"/>
</dbReference>
<feature type="compositionally biased region" description="Acidic residues" evidence="1">
    <location>
        <begin position="70"/>
        <end position="81"/>
    </location>
</feature>
<evidence type="ECO:0000313" key="4">
    <source>
        <dbReference type="Proteomes" id="UP000186922"/>
    </source>
</evidence>
<dbReference type="STRING" id="947166.A0A1D1W0F3"/>
<proteinExistence type="predicted"/>
<keyword evidence="4" id="KW-1185">Reference proteome</keyword>
<dbReference type="AlphaFoldDB" id="A0A1D1W0F3"/>
<feature type="region of interest" description="Disordered" evidence="1">
    <location>
        <begin position="1"/>
        <end position="92"/>
    </location>
</feature>
<comment type="caution">
    <text evidence="3">The sequence shown here is derived from an EMBL/GenBank/DDBJ whole genome shotgun (WGS) entry which is preliminary data.</text>
</comment>
<dbReference type="OrthoDB" id="10573782at2759"/>
<feature type="compositionally biased region" description="Basic and acidic residues" evidence="1">
    <location>
        <begin position="82"/>
        <end position="91"/>
    </location>
</feature>
<protein>
    <recommendedName>
        <fullName evidence="2">t-SNARE coiled-coil homology domain-containing protein</fullName>
    </recommendedName>
</protein>
<evidence type="ECO:0000256" key="1">
    <source>
        <dbReference type="SAM" id="MobiDB-lite"/>
    </source>
</evidence>
<gene>
    <name evidence="3" type="primary">RvY_16651-1</name>
    <name evidence="3" type="synonym">RvY_16651.1</name>
    <name evidence="3" type="ORF">RvY_16651</name>
</gene>
<dbReference type="EMBL" id="BDGG01000014">
    <property type="protein sequence ID" value="GAV06706.1"/>
    <property type="molecule type" value="Genomic_DNA"/>
</dbReference>
<dbReference type="Proteomes" id="UP000186922">
    <property type="component" value="Unassembled WGS sequence"/>
</dbReference>
<feature type="domain" description="T-SNARE coiled-coil homology" evidence="2">
    <location>
        <begin position="226"/>
        <end position="288"/>
    </location>
</feature>
<organism evidence="3 4">
    <name type="scientific">Ramazzottius varieornatus</name>
    <name type="common">Water bear</name>
    <name type="synonym">Tardigrade</name>
    <dbReference type="NCBI Taxonomy" id="947166"/>
    <lineage>
        <taxon>Eukaryota</taxon>
        <taxon>Metazoa</taxon>
        <taxon>Ecdysozoa</taxon>
        <taxon>Tardigrada</taxon>
        <taxon>Eutardigrada</taxon>
        <taxon>Parachela</taxon>
        <taxon>Hypsibioidea</taxon>
        <taxon>Ramazzottiidae</taxon>
        <taxon>Ramazzottius</taxon>
    </lineage>
</organism>
<accession>A0A1D1W0F3</accession>
<name>A0A1D1W0F3_RAMVA</name>
<dbReference type="InterPro" id="IPR000727">
    <property type="entry name" value="T_SNARE_dom"/>
</dbReference>
<evidence type="ECO:0000259" key="2">
    <source>
        <dbReference type="PROSITE" id="PS50192"/>
    </source>
</evidence>